<evidence type="ECO:0000256" key="1">
    <source>
        <dbReference type="SAM" id="Phobius"/>
    </source>
</evidence>
<organism evidence="2 3">
    <name type="scientific">Phytoactinopolyspora mesophila</name>
    <dbReference type="NCBI Taxonomy" id="2650750"/>
    <lineage>
        <taxon>Bacteria</taxon>
        <taxon>Bacillati</taxon>
        <taxon>Actinomycetota</taxon>
        <taxon>Actinomycetes</taxon>
        <taxon>Jiangellales</taxon>
        <taxon>Jiangellaceae</taxon>
        <taxon>Phytoactinopolyspora</taxon>
    </lineage>
</organism>
<gene>
    <name evidence="2" type="ORF">F7O44_00250</name>
</gene>
<reference evidence="2 3" key="1">
    <citation type="submission" date="2019-11" db="EMBL/GenBank/DDBJ databases">
        <authorList>
            <person name="Li X.-J."/>
            <person name="Feng X.-M."/>
        </authorList>
    </citation>
    <scope>NUCLEOTIDE SEQUENCE [LARGE SCALE GENOMIC DNA]</scope>
    <source>
        <strain evidence="2 3">XMNu-373</strain>
    </source>
</reference>
<keyword evidence="1" id="KW-0472">Membrane</keyword>
<keyword evidence="3" id="KW-1185">Reference proteome</keyword>
<feature type="transmembrane region" description="Helical" evidence="1">
    <location>
        <begin position="163"/>
        <end position="185"/>
    </location>
</feature>
<evidence type="ECO:0000313" key="2">
    <source>
        <dbReference type="EMBL" id="NDL55494.1"/>
    </source>
</evidence>
<dbReference type="AlphaFoldDB" id="A0A7K3LWU6"/>
<sequence>MAENTNTPEWLEVSSVPAEPEFTNFAPGSTAEWLAIVTNTADQPVSLAVQVVGDPSPLIGPGGLHVAVEACTVTWDRPEDSRGSYSCAGDTSTIRALTEIGDAGAIGLRDLPAGETREYLARAVLPEDSSNRLQNEHGEVRLHFSSVLSDDRPDIPDTGADPLALILLAALFVVVAAVFKTPVWASAPGRRASRRRARG</sequence>
<accession>A0A7K3LWU6</accession>
<dbReference type="EMBL" id="WLZY01000001">
    <property type="protein sequence ID" value="NDL55494.1"/>
    <property type="molecule type" value="Genomic_DNA"/>
</dbReference>
<dbReference type="RefSeq" id="WP_162448208.1">
    <property type="nucleotide sequence ID" value="NZ_WLZY01000001.1"/>
</dbReference>
<proteinExistence type="predicted"/>
<dbReference type="Proteomes" id="UP000460435">
    <property type="component" value="Unassembled WGS sequence"/>
</dbReference>
<protein>
    <submittedName>
        <fullName evidence="2">Uncharacterized protein</fullName>
    </submittedName>
</protein>
<comment type="caution">
    <text evidence="2">The sequence shown here is derived from an EMBL/GenBank/DDBJ whole genome shotgun (WGS) entry which is preliminary data.</text>
</comment>
<name>A0A7K3LWU6_9ACTN</name>
<evidence type="ECO:0000313" key="3">
    <source>
        <dbReference type="Proteomes" id="UP000460435"/>
    </source>
</evidence>
<keyword evidence="1" id="KW-0812">Transmembrane</keyword>
<keyword evidence="1" id="KW-1133">Transmembrane helix</keyword>